<dbReference type="GO" id="GO:0046403">
    <property type="term" value="F:polynucleotide 3'-phosphatase activity"/>
    <property type="evidence" value="ECO:0007669"/>
    <property type="project" value="TreeGrafter"/>
</dbReference>
<accession>A0A7J7NGS6</accession>
<dbReference type="Pfam" id="PF08645">
    <property type="entry name" value="PNK3P"/>
    <property type="match status" value="1"/>
</dbReference>
<dbReference type="GO" id="GO:0046404">
    <property type="term" value="F:ATP-dependent polydeoxyribonucleotide 5'-hydroxyl-kinase activity"/>
    <property type="evidence" value="ECO:0007669"/>
    <property type="project" value="TreeGrafter"/>
</dbReference>
<dbReference type="InterPro" id="IPR023214">
    <property type="entry name" value="HAD_sf"/>
</dbReference>
<name>A0A7J7NGS6_9MAGN</name>
<evidence type="ECO:0000313" key="2">
    <source>
        <dbReference type="Proteomes" id="UP000541444"/>
    </source>
</evidence>
<dbReference type="PANTHER" id="PTHR12083">
    <property type="entry name" value="BIFUNCTIONAL POLYNUCLEOTIDE PHOSPHATASE/KINASE"/>
    <property type="match status" value="1"/>
</dbReference>
<proteinExistence type="predicted"/>
<sequence>MDGETKGAEGSEDKGLGIFRVRKREQNLAEELEEGDSKKFKLFGMDIELRSVFCSSDVRNKYKDSLLLPKWKAFQTVIYVKEDEGLKDSEKIVAFDFDGCLVNTSSEGDGSDAWSLIYLSIPAKLKGKYNNGYKMVIFTNDRFKYNERQAANDSKIGRFNNFINHLSHFADTWKCMNTAKAYNKAVVPNALAVNGCLRAISTLLES</sequence>
<dbReference type="SUPFAM" id="SSF56784">
    <property type="entry name" value="HAD-like"/>
    <property type="match status" value="1"/>
</dbReference>
<dbReference type="AlphaFoldDB" id="A0A7J7NGS6"/>
<protein>
    <submittedName>
        <fullName evidence="1">Uncharacterized protein</fullName>
    </submittedName>
</protein>
<comment type="caution">
    <text evidence="1">The sequence shown here is derived from an EMBL/GenBank/DDBJ whole genome shotgun (WGS) entry which is preliminary data.</text>
</comment>
<dbReference type="EMBL" id="JACGCM010000792">
    <property type="protein sequence ID" value="KAF6166441.1"/>
    <property type="molecule type" value="Genomic_DNA"/>
</dbReference>
<dbReference type="Gene3D" id="3.40.50.1000">
    <property type="entry name" value="HAD superfamily/HAD-like"/>
    <property type="match status" value="1"/>
</dbReference>
<dbReference type="GO" id="GO:0003690">
    <property type="term" value="F:double-stranded DNA binding"/>
    <property type="evidence" value="ECO:0007669"/>
    <property type="project" value="TreeGrafter"/>
</dbReference>
<organism evidence="1 2">
    <name type="scientific">Kingdonia uniflora</name>
    <dbReference type="NCBI Taxonomy" id="39325"/>
    <lineage>
        <taxon>Eukaryota</taxon>
        <taxon>Viridiplantae</taxon>
        <taxon>Streptophyta</taxon>
        <taxon>Embryophyta</taxon>
        <taxon>Tracheophyta</taxon>
        <taxon>Spermatophyta</taxon>
        <taxon>Magnoliopsida</taxon>
        <taxon>Ranunculales</taxon>
        <taxon>Circaeasteraceae</taxon>
        <taxon>Kingdonia</taxon>
    </lineage>
</organism>
<dbReference type="InterPro" id="IPR036412">
    <property type="entry name" value="HAD-like_sf"/>
</dbReference>
<keyword evidence="2" id="KW-1185">Reference proteome</keyword>
<dbReference type="GO" id="GO:0006281">
    <property type="term" value="P:DNA repair"/>
    <property type="evidence" value="ECO:0007669"/>
    <property type="project" value="TreeGrafter"/>
</dbReference>
<gene>
    <name evidence="1" type="ORF">GIB67_034992</name>
</gene>
<feature type="non-terminal residue" evidence="1">
    <location>
        <position position="1"/>
    </location>
</feature>
<evidence type="ECO:0000313" key="1">
    <source>
        <dbReference type="EMBL" id="KAF6166441.1"/>
    </source>
</evidence>
<dbReference type="Proteomes" id="UP000541444">
    <property type="component" value="Unassembled WGS sequence"/>
</dbReference>
<dbReference type="InterPro" id="IPR013954">
    <property type="entry name" value="PNK3P"/>
</dbReference>
<reference evidence="1 2" key="1">
    <citation type="journal article" date="2020" name="IScience">
        <title>Genome Sequencing of the Endangered Kingdonia uniflora (Circaeasteraceae, Ranunculales) Reveals Potential Mechanisms of Evolutionary Specialization.</title>
        <authorList>
            <person name="Sun Y."/>
            <person name="Deng T."/>
            <person name="Zhang A."/>
            <person name="Moore M.J."/>
            <person name="Landis J.B."/>
            <person name="Lin N."/>
            <person name="Zhang H."/>
            <person name="Zhang X."/>
            <person name="Huang J."/>
            <person name="Zhang X."/>
            <person name="Sun H."/>
            <person name="Wang H."/>
        </authorList>
    </citation>
    <scope>NUCLEOTIDE SEQUENCE [LARGE SCALE GENOMIC DNA]</scope>
    <source>
        <strain evidence="1">TB1705</strain>
        <tissue evidence="1">Leaf</tissue>
    </source>
</reference>
<dbReference type="PANTHER" id="PTHR12083:SF9">
    <property type="entry name" value="BIFUNCTIONAL POLYNUCLEOTIDE PHOSPHATASE_KINASE"/>
    <property type="match status" value="1"/>
</dbReference>
<dbReference type="OrthoDB" id="19045at2759"/>